<dbReference type="EMBL" id="BKCJ010156417">
    <property type="protein sequence ID" value="GEY16074.1"/>
    <property type="molecule type" value="Genomic_DNA"/>
</dbReference>
<feature type="compositionally biased region" description="Basic and acidic residues" evidence="2">
    <location>
        <begin position="189"/>
        <end position="205"/>
    </location>
</feature>
<reference evidence="3" key="1">
    <citation type="journal article" date="2019" name="Sci. Rep.">
        <title>Draft genome of Tanacetum cinerariifolium, the natural source of mosquito coil.</title>
        <authorList>
            <person name="Yamashiro T."/>
            <person name="Shiraishi A."/>
            <person name="Satake H."/>
            <person name="Nakayama K."/>
        </authorList>
    </citation>
    <scope>NUCLEOTIDE SEQUENCE</scope>
</reference>
<dbReference type="AlphaFoldDB" id="A0A699HFM5"/>
<organism evidence="3">
    <name type="scientific">Tanacetum cinerariifolium</name>
    <name type="common">Dalmatian daisy</name>
    <name type="synonym">Chrysanthemum cinerariifolium</name>
    <dbReference type="NCBI Taxonomy" id="118510"/>
    <lineage>
        <taxon>Eukaryota</taxon>
        <taxon>Viridiplantae</taxon>
        <taxon>Streptophyta</taxon>
        <taxon>Embryophyta</taxon>
        <taxon>Tracheophyta</taxon>
        <taxon>Spermatophyta</taxon>
        <taxon>Magnoliopsida</taxon>
        <taxon>eudicotyledons</taxon>
        <taxon>Gunneridae</taxon>
        <taxon>Pentapetalae</taxon>
        <taxon>asterids</taxon>
        <taxon>campanulids</taxon>
        <taxon>Asterales</taxon>
        <taxon>Asteraceae</taxon>
        <taxon>Asteroideae</taxon>
        <taxon>Anthemideae</taxon>
        <taxon>Anthemidinae</taxon>
        <taxon>Tanacetum</taxon>
    </lineage>
</organism>
<protein>
    <submittedName>
        <fullName evidence="3">Uncharacterized protein</fullName>
    </submittedName>
</protein>
<gene>
    <name evidence="3" type="ORF">Tci_388048</name>
</gene>
<evidence type="ECO:0000313" key="3">
    <source>
        <dbReference type="EMBL" id="GEY16074.1"/>
    </source>
</evidence>
<proteinExistence type="predicted"/>
<feature type="non-terminal residue" evidence="3">
    <location>
        <position position="1"/>
    </location>
</feature>
<keyword evidence="1" id="KW-0175">Coiled coil</keyword>
<sequence>MTNYRYWLQITSSSWSFVSTILGQMTYLVVDSTPDCASGIGFESFCPSILLLMEIIRAIVTDVLVVIAVKTINEDVQLQALVDGKKVIVNEASIRRDLRLDDAEGTACLPNAAIFEELARTRVLSLEQLKTNQAAEIEKLKKRVKKHEGMKKKKRTHGLKRLYKGRMNDQDMFEVNNLDGDDVVVDVSAGEKEKQSEKAAEKEVSTADPVTTAGEVVM</sequence>
<comment type="caution">
    <text evidence="3">The sequence shown here is derived from an EMBL/GenBank/DDBJ whole genome shotgun (WGS) entry which is preliminary data.</text>
</comment>
<evidence type="ECO:0000256" key="2">
    <source>
        <dbReference type="SAM" id="MobiDB-lite"/>
    </source>
</evidence>
<name>A0A699HFM5_TANCI</name>
<feature type="coiled-coil region" evidence="1">
    <location>
        <begin position="123"/>
        <end position="150"/>
    </location>
</feature>
<feature type="region of interest" description="Disordered" evidence="2">
    <location>
        <begin position="189"/>
        <end position="218"/>
    </location>
</feature>
<accession>A0A699HFM5</accession>
<evidence type="ECO:0000256" key="1">
    <source>
        <dbReference type="SAM" id="Coils"/>
    </source>
</evidence>